<dbReference type="CDD" id="cd07817">
    <property type="entry name" value="SRPBCC_8"/>
    <property type="match status" value="1"/>
</dbReference>
<organism evidence="3 4">
    <name type="scientific">Deinococcus petrolearius</name>
    <dbReference type="NCBI Taxonomy" id="1751295"/>
    <lineage>
        <taxon>Bacteria</taxon>
        <taxon>Thermotogati</taxon>
        <taxon>Deinococcota</taxon>
        <taxon>Deinococci</taxon>
        <taxon>Deinococcales</taxon>
        <taxon>Deinococcaceae</taxon>
        <taxon>Deinococcus</taxon>
    </lineage>
</organism>
<dbReference type="Pfam" id="PF03364">
    <property type="entry name" value="Polyketide_cyc"/>
    <property type="match status" value="1"/>
</dbReference>
<dbReference type="EMBL" id="JBHSOH010000004">
    <property type="protein sequence ID" value="MFC5847295.1"/>
    <property type="molecule type" value="Genomic_DNA"/>
</dbReference>
<dbReference type="InterPro" id="IPR023393">
    <property type="entry name" value="START-like_dom_sf"/>
</dbReference>
<name>A0ABW1DFE9_9DEIO</name>
<gene>
    <name evidence="3" type="ORF">ACFPQ6_03140</name>
</gene>
<accession>A0ABW1DFE9</accession>
<evidence type="ECO:0000259" key="2">
    <source>
        <dbReference type="Pfam" id="PF03364"/>
    </source>
</evidence>
<sequence length="241" mass="25339">MTTHGKQAGAEMAPAERVAYGLMGAGLTTLGLRGGHPLQRLLLGAAGVAIAAQALTGRHSLATALKIEQDADGEVKVSDAVTIGQGAEELYGRWRDLASLPALMTHLEKVEVLDEKRSRWTVKAPAGTQVSWEAEITADEPGKRLAWQSLPGAAVQNSGEVLFRPAPGDRGTEVVVRLGYKPPGGATGAVVARMLGQEPAQQLRDDLMRFKREQELGYAPTARGQSSGRAGAGTGTQEGRV</sequence>
<feature type="region of interest" description="Disordered" evidence="1">
    <location>
        <begin position="212"/>
        <end position="241"/>
    </location>
</feature>
<protein>
    <submittedName>
        <fullName evidence="3">SRPBCC family protein</fullName>
    </submittedName>
</protein>
<dbReference type="InterPro" id="IPR047137">
    <property type="entry name" value="ORF3"/>
</dbReference>
<dbReference type="PANTHER" id="PTHR33824">
    <property type="entry name" value="POLYKETIDE CYCLASE/DEHYDRASE AND LIPID TRANSPORT SUPERFAMILY PROTEIN"/>
    <property type="match status" value="1"/>
</dbReference>
<evidence type="ECO:0000313" key="3">
    <source>
        <dbReference type="EMBL" id="MFC5847295.1"/>
    </source>
</evidence>
<proteinExistence type="predicted"/>
<dbReference type="Proteomes" id="UP001595979">
    <property type="component" value="Unassembled WGS sequence"/>
</dbReference>
<comment type="caution">
    <text evidence="3">The sequence shown here is derived from an EMBL/GenBank/DDBJ whole genome shotgun (WGS) entry which is preliminary data.</text>
</comment>
<dbReference type="InterPro" id="IPR005031">
    <property type="entry name" value="COQ10_START"/>
</dbReference>
<dbReference type="Gene3D" id="3.30.530.20">
    <property type="match status" value="1"/>
</dbReference>
<dbReference type="RefSeq" id="WP_380046315.1">
    <property type="nucleotide sequence ID" value="NZ_JBHSOH010000004.1"/>
</dbReference>
<dbReference type="SUPFAM" id="SSF55961">
    <property type="entry name" value="Bet v1-like"/>
    <property type="match status" value="1"/>
</dbReference>
<evidence type="ECO:0000313" key="4">
    <source>
        <dbReference type="Proteomes" id="UP001595979"/>
    </source>
</evidence>
<feature type="domain" description="Coenzyme Q-binding protein COQ10 START" evidence="2">
    <location>
        <begin position="87"/>
        <end position="207"/>
    </location>
</feature>
<keyword evidence="4" id="KW-1185">Reference proteome</keyword>
<dbReference type="PANTHER" id="PTHR33824:SF7">
    <property type="entry name" value="POLYKETIDE CYCLASE_DEHYDRASE AND LIPID TRANSPORT SUPERFAMILY PROTEIN"/>
    <property type="match status" value="1"/>
</dbReference>
<reference evidence="4" key="1">
    <citation type="journal article" date="2019" name="Int. J. Syst. Evol. Microbiol.">
        <title>The Global Catalogue of Microorganisms (GCM) 10K type strain sequencing project: providing services to taxonomists for standard genome sequencing and annotation.</title>
        <authorList>
            <consortium name="The Broad Institute Genomics Platform"/>
            <consortium name="The Broad Institute Genome Sequencing Center for Infectious Disease"/>
            <person name="Wu L."/>
            <person name="Ma J."/>
        </authorList>
    </citation>
    <scope>NUCLEOTIDE SEQUENCE [LARGE SCALE GENOMIC DNA]</scope>
    <source>
        <strain evidence="4">CGMCC 1.15053</strain>
    </source>
</reference>
<evidence type="ECO:0000256" key="1">
    <source>
        <dbReference type="SAM" id="MobiDB-lite"/>
    </source>
</evidence>
<feature type="compositionally biased region" description="Gly residues" evidence="1">
    <location>
        <begin position="230"/>
        <end position="241"/>
    </location>
</feature>